<dbReference type="OMA" id="RFRNICL"/>
<dbReference type="InParanoid" id="G2QLU2"/>
<dbReference type="Proteomes" id="UP000007322">
    <property type="component" value="Chromosome 6"/>
</dbReference>
<dbReference type="KEGG" id="mtm:MYCTH_2112920"/>
<dbReference type="SUPFAM" id="SSF52047">
    <property type="entry name" value="RNI-like"/>
    <property type="match status" value="1"/>
</dbReference>
<sequence>MKRKRPVELMDLPKEVLSMIVKDAETPLDDSTPLDQNNYGGVKALSQVNRTFRAICLQTSLKHVRIWNSEDSLARRLREIYDHGQHILSNSTSISIRSIGYTLDAARHYRTRAPEKTDFIRDFGLVLSAMPKLREVRLVSENGRHGIEPVLRKFFNAKKLVFPEVKSLYIRTAGPVARIYRCFPNLEAINFNLHGNTGKVPSSPLSQDFKILKEPIFQSLRTLAIYKSAGSGWTGDDISAVVKNFPNVERLFLQGCLGGDVSHMFRFLPHKTGELFAPHRNLRYLALTDEPYLHITKNHRLVRKLEPFIPYARWEAVAKKFFAVLPDLVELCMIRQTDFSGLVLRPIRHAVPDADDGGPRGVPVEVVRRYADESPRRRLNFPPARWNGDMCVWWPAWGPVPTEDDFGMPDEPDGAVQLIGRHNGVHFRNVAEGLPVVLYTEMILDHCETGPWDVEWLRVIRNQR</sequence>
<dbReference type="HOGENOM" id="CLU_589473_0_0_1"/>
<name>G2QLU2_THET4</name>
<accession>G2QLU2</accession>
<dbReference type="AlphaFoldDB" id="G2QLU2"/>
<keyword evidence="2" id="KW-1185">Reference proteome</keyword>
<dbReference type="GeneID" id="11514304"/>
<proteinExistence type="predicted"/>
<dbReference type="RefSeq" id="XP_003666167.1">
    <property type="nucleotide sequence ID" value="XM_003666119.1"/>
</dbReference>
<gene>
    <name evidence="1" type="ORF">MYCTH_2112920</name>
</gene>
<evidence type="ECO:0000313" key="2">
    <source>
        <dbReference type="Proteomes" id="UP000007322"/>
    </source>
</evidence>
<protein>
    <submittedName>
        <fullName evidence="1">Uncharacterized protein</fullName>
    </submittedName>
</protein>
<dbReference type="EMBL" id="CP003007">
    <property type="protein sequence ID" value="AEO60922.1"/>
    <property type="molecule type" value="Genomic_DNA"/>
</dbReference>
<reference evidence="1 2" key="1">
    <citation type="journal article" date="2011" name="Nat. Biotechnol.">
        <title>Comparative genomic analysis of the thermophilic biomass-degrading fungi Myceliophthora thermophila and Thielavia terrestris.</title>
        <authorList>
            <person name="Berka R.M."/>
            <person name="Grigoriev I.V."/>
            <person name="Otillar R."/>
            <person name="Salamov A."/>
            <person name="Grimwood J."/>
            <person name="Reid I."/>
            <person name="Ishmael N."/>
            <person name="John T."/>
            <person name="Darmond C."/>
            <person name="Moisan M.-C."/>
            <person name="Henrissat B."/>
            <person name="Coutinho P.M."/>
            <person name="Lombard V."/>
            <person name="Natvig D.O."/>
            <person name="Lindquist E."/>
            <person name="Schmutz J."/>
            <person name="Lucas S."/>
            <person name="Harris P."/>
            <person name="Powlowski J."/>
            <person name="Bellemare A."/>
            <person name="Taylor D."/>
            <person name="Butler G."/>
            <person name="de Vries R.P."/>
            <person name="Allijn I.E."/>
            <person name="van den Brink J."/>
            <person name="Ushinsky S."/>
            <person name="Storms R."/>
            <person name="Powell A.J."/>
            <person name="Paulsen I.T."/>
            <person name="Elbourne L.D.H."/>
            <person name="Baker S.E."/>
            <person name="Magnuson J."/>
            <person name="LaBoissiere S."/>
            <person name="Clutterbuck A.J."/>
            <person name="Martinez D."/>
            <person name="Wogulis M."/>
            <person name="de Leon A.L."/>
            <person name="Rey M.W."/>
            <person name="Tsang A."/>
        </authorList>
    </citation>
    <scope>NUCLEOTIDE SEQUENCE [LARGE SCALE GENOMIC DNA]</scope>
    <source>
        <strain evidence="2">ATCC 42464 / BCRC 31852 / DSM 1799</strain>
    </source>
</reference>
<evidence type="ECO:0000313" key="1">
    <source>
        <dbReference type="EMBL" id="AEO60922.1"/>
    </source>
</evidence>
<dbReference type="OrthoDB" id="4568119at2759"/>
<dbReference type="VEuPathDB" id="FungiDB:MYCTH_2112920"/>
<dbReference type="eggNOG" id="ENOG502T3C6">
    <property type="taxonomic scope" value="Eukaryota"/>
</dbReference>
<organism evidence="1 2">
    <name type="scientific">Thermothelomyces thermophilus (strain ATCC 42464 / BCRC 31852 / DSM 1799)</name>
    <name type="common">Sporotrichum thermophile</name>
    <dbReference type="NCBI Taxonomy" id="573729"/>
    <lineage>
        <taxon>Eukaryota</taxon>
        <taxon>Fungi</taxon>
        <taxon>Dikarya</taxon>
        <taxon>Ascomycota</taxon>
        <taxon>Pezizomycotina</taxon>
        <taxon>Sordariomycetes</taxon>
        <taxon>Sordariomycetidae</taxon>
        <taxon>Sordariales</taxon>
        <taxon>Chaetomiaceae</taxon>
        <taxon>Thermothelomyces</taxon>
    </lineage>
</organism>